<protein>
    <submittedName>
        <fullName evidence="4">C2H2-type domain-containing protein</fullName>
    </submittedName>
</protein>
<dbReference type="SMART" id="SM00355">
    <property type="entry name" value="ZnF_C2H2"/>
    <property type="match status" value="3"/>
</dbReference>
<name>Q8MXH4_CAEEL</name>
<dbReference type="GO" id="GO:0005634">
    <property type="term" value="C:nucleus"/>
    <property type="evidence" value="ECO:0000318"/>
    <property type="project" value="GO_Central"/>
</dbReference>
<dbReference type="PANTHER" id="PTHR46664">
    <property type="entry name" value="ATM INTERACTOR"/>
    <property type="match status" value="1"/>
</dbReference>
<feature type="compositionally biased region" description="Low complexity" evidence="2">
    <location>
        <begin position="265"/>
        <end position="276"/>
    </location>
</feature>
<accession>G4S5Y4</accession>
<feature type="compositionally biased region" description="Low complexity" evidence="2">
    <location>
        <begin position="333"/>
        <end position="345"/>
    </location>
</feature>
<dbReference type="GO" id="GO:0006357">
    <property type="term" value="P:regulation of transcription by RNA polymerase II"/>
    <property type="evidence" value="ECO:0000318"/>
    <property type="project" value="GO_Central"/>
</dbReference>
<evidence type="ECO:0000259" key="3">
    <source>
        <dbReference type="PROSITE" id="PS50157"/>
    </source>
</evidence>
<dbReference type="GO" id="GO:0000981">
    <property type="term" value="F:DNA-binding transcription factor activity, RNA polymerase II-specific"/>
    <property type="evidence" value="ECO:0000318"/>
    <property type="project" value="GO_Central"/>
</dbReference>
<gene>
    <name evidence="4 6" type="ORF">C34H4.5</name>
    <name evidence="4" type="ORF">CELE_C34H4.5</name>
</gene>
<reference evidence="4 5" key="1">
    <citation type="journal article" date="1998" name="Science">
        <title>Genome sequence of the nematode C. elegans: a platform for investigating biology.</title>
        <authorList>
            <consortium name="The C. elegans sequencing consortium"/>
            <person name="Sulson J.E."/>
            <person name="Waterston R."/>
        </authorList>
    </citation>
    <scope>NUCLEOTIDE SEQUENCE [LARGE SCALE GENOMIC DNA]</scope>
    <source>
        <strain evidence="4 5">Bristol N2</strain>
    </source>
</reference>
<feature type="compositionally biased region" description="Basic and acidic residues" evidence="2">
    <location>
        <begin position="142"/>
        <end position="155"/>
    </location>
</feature>
<dbReference type="FunCoup" id="Q8MXH4">
    <property type="interactions" value="101"/>
</dbReference>
<dbReference type="GO" id="GO:0008270">
    <property type="term" value="F:zinc ion binding"/>
    <property type="evidence" value="ECO:0007669"/>
    <property type="project" value="UniProtKB-KW"/>
</dbReference>
<feature type="domain" description="C2H2-type" evidence="3">
    <location>
        <begin position="23"/>
        <end position="46"/>
    </location>
</feature>
<dbReference type="CTD" id="176960"/>
<dbReference type="WormBase" id="C34H4.5a">
    <property type="protein sequence ID" value="CE46564"/>
    <property type="gene ID" value="WBGene00016427"/>
</dbReference>
<dbReference type="Proteomes" id="UP000001940">
    <property type="component" value="Chromosome IV"/>
</dbReference>
<dbReference type="KEGG" id="cel:CELE_C34H4.5"/>
<dbReference type="AGR" id="WB:WBGene00016427"/>
<evidence type="ECO:0000313" key="6">
    <source>
        <dbReference type="WormBase" id="C34H4.5a"/>
    </source>
</evidence>
<dbReference type="SMR" id="Q8MXH4"/>
<keyword evidence="1" id="KW-0863">Zinc-finger</keyword>
<evidence type="ECO:0000313" key="5">
    <source>
        <dbReference type="Proteomes" id="UP000001940"/>
    </source>
</evidence>
<dbReference type="GO" id="GO:0000976">
    <property type="term" value="F:transcription cis-regulatory region binding"/>
    <property type="evidence" value="ECO:0000318"/>
    <property type="project" value="GO_Central"/>
</dbReference>
<dbReference type="GeneID" id="176960"/>
<dbReference type="UCSC" id="C34H4.5">
    <property type="organism name" value="c. elegans"/>
</dbReference>
<feature type="region of interest" description="Disordered" evidence="2">
    <location>
        <begin position="137"/>
        <end position="174"/>
    </location>
</feature>
<keyword evidence="5" id="KW-1185">Reference proteome</keyword>
<dbReference type="PANTHER" id="PTHR46664:SF1">
    <property type="entry name" value="ATM INTERACTOR"/>
    <property type="match status" value="1"/>
</dbReference>
<dbReference type="InterPro" id="IPR055303">
    <property type="entry name" value="ATMIN"/>
</dbReference>
<dbReference type="EMBL" id="BX284604">
    <property type="protein sequence ID" value="CCD66704.2"/>
    <property type="molecule type" value="Genomic_DNA"/>
</dbReference>
<dbReference type="HOGENOM" id="CLU_783549_0_0_1"/>
<dbReference type="AlphaFoldDB" id="Q8MXH4"/>
<dbReference type="InParanoid" id="Q8MXH4"/>
<keyword evidence="1" id="KW-0479">Metal-binding</keyword>
<feature type="compositionally biased region" description="Acidic residues" evidence="2">
    <location>
        <begin position="156"/>
        <end position="165"/>
    </location>
</feature>
<dbReference type="OrthoDB" id="6354171at2759"/>
<evidence type="ECO:0000256" key="2">
    <source>
        <dbReference type="SAM" id="MobiDB-lite"/>
    </source>
</evidence>
<dbReference type="STRING" id="6239.C34H4.5a.1"/>
<evidence type="ECO:0000313" key="4">
    <source>
        <dbReference type="EMBL" id="CCD66704.2"/>
    </source>
</evidence>
<proteinExistence type="predicted"/>
<sequence length="354" mass="40611">MTDARKVDFFPTVDEILNEAPMTKCEQCGREFMNSSACRFHQLKQHLKPDVSETNEKRIVQRNCVEPRIIMAFHCPDASCSSKKEWFDGQRNLRQHYYRAHAEKKFTCEMCGYKVALEKDLNYHRKARCSVMKKQLLQQQNHGEKNKASRKREFQVENEEQETTEPEAPSTSAGTHTVLQPIYFIVSPENVHQVMETVQKSLSTSAEASTQVQFVEQEPIPMYSTTTQYDQEPPVTFCERGTMMHGQEPLSYFSPPYGAEFGDLSPPEQQQQKSQPFDYSSTSVQQPQTRSFGTMFENVTTCNTGTSTIDESSYVSEFLRDIETQTPSFMVRSSSNSTAPAAPTNDDWTWTRDI</sequence>
<dbReference type="PROSITE" id="PS00028">
    <property type="entry name" value="ZINC_FINGER_C2H2_1"/>
    <property type="match status" value="1"/>
</dbReference>
<dbReference type="eggNOG" id="KOG1721">
    <property type="taxonomic scope" value="Eukaryota"/>
</dbReference>
<dbReference type="PaxDb" id="6239-C34H4.5a.1"/>
<dbReference type="ExpressionAtlas" id="Q8MXH4">
    <property type="expression patterns" value="baseline"/>
</dbReference>
<feature type="region of interest" description="Disordered" evidence="2">
    <location>
        <begin position="254"/>
        <end position="286"/>
    </location>
</feature>
<dbReference type="InterPro" id="IPR013087">
    <property type="entry name" value="Znf_C2H2_type"/>
</dbReference>
<keyword evidence="1" id="KW-0862">Zinc</keyword>
<dbReference type="GO" id="GO:0045944">
    <property type="term" value="P:positive regulation of transcription by RNA polymerase II"/>
    <property type="evidence" value="ECO:0007669"/>
    <property type="project" value="InterPro"/>
</dbReference>
<evidence type="ECO:0000256" key="1">
    <source>
        <dbReference type="PROSITE-ProRule" id="PRU00042"/>
    </source>
</evidence>
<feature type="compositionally biased region" description="Polar residues" evidence="2">
    <location>
        <begin position="277"/>
        <end position="286"/>
    </location>
</feature>
<feature type="region of interest" description="Disordered" evidence="2">
    <location>
        <begin position="330"/>
        <end position="354"/>
    </location>
</feature>
<dbReference type="Bgee" id="WBGene00016427">
    <property type="expression patterns" value="Expressed in adult organism and 3 other cell types or tissues"/>
</dbReference>
<dbReference type="PROSITE" id="PS50157">
    <property type="entry name" value="ZINC_FINGER_C2H2_2"/>
    <property type="match status" value="1"/>
</dbReference>
<dbReference type="RefSeq" id="NP_001367628.1">
    <property type="nucleotide sequence ID" value="NM_001380047.1"/>
</dbReference>
<accession>Q8MXH4</accession>
<organism evidence="4 5">
    <name type="scientific">Caenorhabditis elegans</name>
    <dbReference type="NCBI Taxonomy" id="6239"/>
    <lineage>
        <taxon>Eukaryota</taxon>
        <taxon>Metazoa</taxon>
        <taxon>Ecdysozoa</taxon>
        <taxon>Nematoda</taxon>
        <taxon>Chromadorea</taxon>
        <taxon>Rhabditida</taxon>
        <taxon>Rhabditina</taxon>
        <taxon>Rhabditomorpha</taxon>
        <taxon>Rhabditoidea</taxon>
        <taxon>Rhabditidae</taxon>
        <taxon>Peloderinae</taxon>
        <taxon>Caenorhabditis</taxon>
    </lineage>
</organism>